<dbReference type="PANTHER" id="PTHR34587">
    <property type="entry name" value="VWFA DOMAIN-CONTAINING PROTEIN"/>
    <property type="match status" value="1"/>
</dbReference>
<name>A0A292PVA6_9PEZI</name>
<protein>
    <recommendedName>
        <fullName evidence="5">Ribosomal protein s17</fullName>
    </recommendedName>
</protein>
<evidence type="ECO:0000256" key="1">
    <source>
        <dbReference type="SAM" id="MobiDB-lite"/>
    </source>
</evidence>
<feature type="signal peptide" evidence="2">
    <location>
        <begin position="1"/>
        <end position="19"/>
    </location>
</feature>
<dbReference type="Proteomes" id="UP001412239">
    <property type="component" value="Unassembled WGS sequence"/>
</dbReference>
<feature type="chain" id="PRO_5013217094" description="Ribosomal protein s17" evidence="2">
    <location>
        <begin position="20"/>
        <end position="379"/>
    </location>
</feature>
<dbReference type="InterPro" id="IPR053216">
    <property type="entry name" value="Appressorial_penetr-assoc"/>
</dbReference>
<accession>A0A292PVA6</accession>
<feature type="region of interest" description="Disordered" evidence="1">
    <location>
        <begin position="32"/>
        <end position="80"/>
    </location>
</feature>
<evidence type="ECO:0000256" key="2">
    <source>
        <dbReference type="SAM" id="SignalP"/>
    </source>
</evidence>
<dbReference type="EMBL" id="LN891048">
    <property type="protein sequence ID" value="CUS10397.1"/>
    <property type="molecule type" value="Genomic_DNA"/>
</dbReference>
<organism evidence="3 4">
    <name type="scientific">Tuber aestivum</name>
    <name type="common">summer truffle</name>
    <dbReference type="NCBI Taxonomy" id="59557"/>
    <lineage>
        <taxon>Eukaryota</taxon>
        <taxon>Fungi</taxon>
        <taxon>Dikarya</taxon>
        <taxon>Ascomycota</taxon>
        <taxon>Pezizomycotina</taxon>
        <taxon>Pezizomycetes</taxon>
        <taxon>Pezizales</taxon>
        <taxon>Tuberaceae</taxon>
        <taxon>Tuber</taxon>
    </lineage>
</organism>
<dbReference type="AlphaFoldDB" id="A0A292PVA6"/>
<feature type="compositionally biased region" description="Low complexity" evidence="1">
    <location>
        <begin position="49"/>
        <end position="80"/>
    </location>
</feature>
<proteinExistence type="predicted"/>
<gene>
    <name evidence="3" type="ORF">GSTUAT00005478001</name>
</gene>
<evidence type="ECO:0000313" key="3">
    <source>
        <dbReference type="EMBL" id="CUS10397.1"/>
    </source>
</evidence>
<keyword evidence="4" id="KW-1185">Reference proteome</keyword>
<keyword evidence="2" id="KW-0732">Signal</keyword>
<dbReference type="PANTHER" id="PTHR34587:SF2">
    <property type="entry name" value="G-PROTEIN COUPLED RECEPTORS FAMILY 1 PROFILE DOMAIN-CONTAINING PROTEIN"/>
    <property type="match status" value="1"/>
</dbReference>
<evidence type="ECO:0000313" key="4">
    <source>
        <dbReference type="Proteomes" id="UP001412239"/>
    </source>
</evidence>
<sequence length="379" mass="39525">MIVPTFSVVLLASAGLASAISPYQVHARGLDLVPRQNNNGGNNRGGNNAGNNNNNTGNNNQNNNDQANDQNDQAGDNQNNALLLDPANVQEASQATGQEDGAEAGQADSATDDANFINFCTGKTLTNGLQVQGGSCNGIVMGDIPSTANMVSSIIINPQPGQDLAADTAFTVQVQVENLAAGSFTNPANTYYAAPQALNGGIIVGHTHVTVQDLGGSLTPDAAPNADTFTFFKGINDAGNGNGLLEAEVTDGLPAGFYRICTMASASNHQPVIMPIAQRGAQDDCTKFTVGQGNAGADNNNQFYSILTYFGINRATKQAKVNRTVKEVKVNRVVKEVKVSRVVKEAKVNRVVGVAVTVAAPSRHKPPNPSPLSYASLYL</sequence>
<evidence type="ECO:0008006" key="5">
    <source>
        <dbReference type="Google" id="ProtNLM"/>
    </source>
</evidence>
<reference evidence="3" key="1">
    <citation type="submission" date="2015-10" db="EMBL/GenBank/DDBJ databases">
        <authorList>
            <person name="Regsiter A."/>
            <person name="william w."/>
        </authorList>
    </citation>
    <scope>NUCLEOTIDE SEQUENCE</scope>
    <source>
        <strain evidence="3">Montdore</strain>
    </source>
</reference>